<name>A0A0F8ZCC7_9ZZZZ</name>
<proteinExistence type="predicted"/>
<evidence type="ECO:0000313" key="1">
    <source>
        <dbReference type="EMBL" id="KKK64164.1"/>
    </source>
</evidence>
<reference evidence="1" key="1">
    <citation type="journal article" date="2015" name="Nature">
        <title>Complex archaea that bridge the gap between prokaryotes and eukaryotes.</title>
        <authorList>
            <person name="Spang A."/>
            <person name="Saw J.H."/>
            <person name="Jorgensen S.L."/>
            <person name="Zaremba-Niedzwiedzka K."/>
            <person name="Martijn J."/>
            <person name="Lind A.E."/>
            <person name="van Eijk R."/>
            <person name="Schleper C."/>
            <person name="Guy L."/>
            <person name="Ettema T.J."/>
        </authorList>
    </citation>
    <scope>NUCLEOTIDE SEQUENCE</scope>
</reference>
<dbReference type="EMBL" id="LAZR01061149">
    <property type="protein sequence ID" value="KKK64164.1"/>
    <property type="molecule type" value="Genomic_DNA"/>
</dbReference>
<gene>
    <name evidence="1" type="ORF">LCGC14_2986970</name>
</gene>
<dbReference type="AlphaFoldDB" id="A0A0F8ZCC7"/>
<sequence>AFAFVSVDLNPESSGFSELLDTAEKEYLNLEPGLFKTRLIMKIIPYIVPDRVTLIATLDDNSTDPGMIFIASMGKLIKIIRLYSVPFDRVIFRGASFEREHVKGHGFKNISPSRERSVTSGLTNPAAYTFIGNNIVAGTSLPLIKSAYYSYRGAQPSDPMSRGLLFRYMSEILSPDKSRADVSLLVDNSEGKLSAIVKDFEEKFVFAAFPSIDHVTSIDGTMNLLSEEMDSSITFYCSSPDRLMDVRSDVKFIYGAVRRKLMASGINMKGKVQVEGDTVIFNFKVTDFMEAVFTPAGS</sequence>
<comment type="caution">
    <text evidence="1">The sequence shown here is derived from an EMBL/GenBank/DDBJ whole genome shotgun (WGS) entry which is preliminary data.</text>
</comment>
<accession>A0A0F8ZCC7</accession>
<organism evidence="1">
    <name type="scientific">marine sediment metagenome</name>
    <dbReference type="NCBI Taxonomy" id="412755"/>
    <lineage>
        <taxon>unclassified sequences</taxon>
        <taxon>metagenomes</taxon>
        <taxon>ecological metagenomes</taxon>
    </lineage>
</organism>
<feature type="non-terminal residue" evidence="1">
    <location>
        <position position="1"/>
    </location>
</feature>
<protein>
    <submittedName>
        <fullName evidence="1">Uncharacterized protein</fullName>
    </submittedName>
</protein>